<name>A0A1I7URV2_9PELO</name>
<feature type="compositionally biased region" description="Basic and acidic residues" evidence="1">
    <location>
        <begin position="93"/>
        <end position="105"/>
    </location>
</feature>
<proteinExistence type="predicted"/>
<organism evidence="2 3">
    <name type="scientific">Caenorhabditis tropicalis</name>
    <dbReference type="NCBI Taxonomy" id="1561998"/>
    <lineage>
        <taxon>Eukaryota</taxon>
        <taxon>Metazoa</taxon>
        <taxon>Ecdysozoa</taxon>
        <taxon>Nematoda</taxon>
        <taxon>Chromadorea</taxon>
        <taxon>Rhabditida</taxon>
        <taxon>Rhabditina</taxon>
        <taxon>Rhabditomorpha</taxon>
        <taxon>Rhabditoidea</taxon>
        <taxon>Rhabditidae</taxon>
        <taxon>Peloderinae</taxon>
        <taxon>Caenorhabditis</taxon>
    </lineage>
</organism>
<evidence type="ECO:0000313" key="3">
    <source>
        <dbReference type="WBParaSite" id="Csp11.Scaffold630.g18719.t1"/>
    </source>
</evidence>
<evidence type="ECO:0000256" key="1">
    <source>
        <dbReference type="SAM" id="MobiDB-lite"/>
    </source>
</evidence>
<feature type="compositionally biased region" description="Basic and acidic residues" evidence="1">
    <location>
        <begin position="150"/>
        <end position="166"/>
    </location>
</feature>
<evidence type="ECO:0000313" key="2">
    <source>
        <dbReference type="Proteomes" id="UP000095282"/>
    </source>
</evidence>
<sequence>MKSRSRDSSPDSDEEEKKAMRKMKRKQMERLNMLAAVERSAEEDPVSVEQFRLKRKFFPEEFHQDIEDNTRWFKEQRKLEKFKKSRSSVIQHSGDRSPQREDGVSRHTAGTMLFKGIKTDEINKKTVDKAVKKALAMEYNLAMTRRRIAKEEEDRMIERDKKREEAEKEEDELAKTLHQAKMEWMTRELEAMQGWSLINGDNAM</sequence>
<dbReference type="Proteomes" id="UP000095282">
    <property type="component" value="Unplaced"/>
</dbReference>
<accession>A0A1I7URV2</accession>
<dbReference type="AlphaFoldDB" id="A0A1I7URV2"/>
<feature type="region of interest" description="Disordered" evidence="1">
    <location>
        <begin position="83"/>
        <end position="107"/>
    </location>
</feature>
<dbReference type="WBParaSite" id="Csp11.Scaffold630.g18719.t1">
    <property type="protein sequence ID" value="Csp11.Scaffold630.g18719.t1"/>
    <property type="gene ID" value="Csp11.Scaffold630.g18719"/>
</dbReference>
<feature type="region of interest" description="Disordered" evidence="1">
    <location>
        <begin position="150"/>
        <end position="172"/>
    </location>
</feature>
<keyword evidence="2" id="KW-1185">Reference proteome</keyword>
<reference evidence="3" key="1">
    <citation type="submission" date="2016-11" db="UniProtKB">
        <authorList>
            <consortium name="WormBaseParasite"/>
        </authorList>
    </citation>
    <scope>IDENTIFICATION</scope>
</reference>
<protein>
    <submittedName>
        <fullName evidence="3">DUF2040 domain-containing protein</fullName>
    </submittedName>
</protein>
<feature type="region of interest" description="Disordered" evidence="1">
    <location>
        <begin position="1"/>
        <end position="26"/>
    </location>
</feature>